<dbReference type="Proteomes" id="UP000470082">
    <property type="component" value="Unassembled WGS sequence"/>
</dbReference>
<dbReference type="SUPFAM" id="SSF53756">
    <property type="entry name" value="UDP-Glycosyltransferase/glycogen phosphorylase"/>
    <property type="match status" value="1"/>
</dbReference>
<dbReference type="EMBL" id="VUMM01000001">
    <property type="protein sequence ID" value="MSS00526.1"/>
    <property type="molecule type" value="Genomic_DNA"/>
</dbReference>
<protein>
    <submittedName>
        <fullName evidence="1">Glycosyltransferase family 4 protein</fullName>
    </submittedName>
</protein>
<dbReference type="AlphaFoldDB" id="A0A7X2N148"/>
<sequence>MKIVIVCAFDTYFERVRLLKKYYEEKGNEVLILSSSFSHRKKEQIQSDLVDISISTKPYYKNLSIDRLYNHYEFSSKTKEQLETIQPDLIHCLIPCNSLCKTMSEYKEKHNVKLIFDVMDLWPETMPIQTLKNHFPFTLWKNIRDRYLKNADYILCECDLFKEKLNLIHYESCSTLYWSKENLPLDSHPELSDDLEFCYLGSINHIIDIPFIVQFLKECSLYKKVRLHIIGNGENKTDWIYSCLENGINVIDHKEIYDPEKKQKIFDQCHYALNVMKPSVVVGLTMKSLDYLCGSIPMINTIQGDTYTLCEEKDLGWNVDTLNYKKAAYLLCEESKECQLQRRRNCKEAYYTYFTYESFKMKLDEVYGKILHNG</sequence>
<evidence type="ECO:0000313" key="2">
    <source>
        <dbReference type="Proteomes" id="UP000470082"/>
    </source>
</evidence>
<name>A0A7X2N148_9FIRM</name>
<organism evidence="1 2">
    <name type="scientific">Floccifex porci</name>
    <dbReference type="NCBI Taxonomy" id="2606629"/>
    <lineage>
        <taxon>Bacteria</taxon>
        <taxon>Bacillati</taxon>
        <taxon>Bacillota</taxon>
        <taxon>Erysipelotrichia</taxon>
        <taxon>Erysipelotrichales</taxon>
        <taxon>Erysipelotrichaceae</taxon>
        <taxon>Floccifex</taxon>
    </lineage>
</organism>
<keyword evidence="1" id="KW-0808">Transferase</keyword>
<dbReference type="GO" id="GO:0016740">
    <property type="term" value="F:transferase activity"/>
    <property type="evidence" value="ECO:0007669"/>
    <property type="project" value="UniProtKB-KW"/>
</dbReference>
<comment type="caution">
    <text evidence="1">The sequence shown here is derived from an EMBL/GenBank/DDBJ whole genome shotgun (WGS) entry which is preliminary data.</text>
</comment>
<dbReference type="Gene3D" id="3.40.50.2000">
    <property type="entry name" value="Glycogen Phosphorylase B"/>
    <property type="match status" value="2"/>
</dbReference>
<dbReference type="RefSeq" id="WP_154459001.1">
    <property type="nucleotide sequence ID" value="NZ_VUMM01000001.1"/>
</dbReference>
<reference evidence="1 2" key="1">
    <citation type="submission" date="2019-08" db="EMBL/GenBank/DDBJ databases">
        <title>In-depth cultivation of the pig gut microbiome towards novel bacterial diversity and tailored functional studies.</title>
        <authorList>
            <person name="Wylensek D."/>
            <person name="Hitch T.C.A."/>
            <person name="Clavel T."/>
        </authorList>
    </citation>
    <scope>NUCLEOTIDE SEQUENCE [LARGE SCALE GENOMIC DNA]</scope>
    <source>
        <strain evidence="1 2">LKV-178-WT-2G</strain>
    </source>
</reference>
<gene>
    <name evidence="1" type="ORF">FYJ50_00090</name>
</gene>
<proteinExistence type="predicted"/>
<keyword evidence="2" id="KW-1185">Reference proteome</keyword>
<evidence type="ECO:0000313" key="1">
    <source>
        <dbReference type="EMBL" id="MSS00526.1"/>
    </source>
</evidence>
<accession>A0A7X2N148</accession>